<evidence type="ECO:0000313" key="5">
    <source>
        <dbReference type="Proteomes" id="UP001268544"/>
    </source>
</evidence>
<evidence type="ECO:0000256" key="1">
    <source>
        <dbReference type="SAM" id="SignalP"/>
    </source>
</evidence>
<name>A0A5Q8BM94_LACPA</name>
<dbReference type="KEGG" id="lcs:LCBD_2877"/>
<evidence type="ECO:0000313" key="3">
    <source>
        <dbReference type="EMBL" id="PLC46820.1"/>
    </source>
</evidence>
<dbReference type="Proteomes" id="UP000234512">
    <property type="component" value="Unassembled WGS sequence"/>
</dbReference>
<gene>
    <name evidence="3" type="ORF">C0Q90_04790</name>
    <name evidence="2" type="ORF">RF672_01230</name>
</gene>
<reference evidence="5" key="2">
    <citation type="submission" date="2023-07" db="EMBL/GenBank/DDBJ databases">
        <title>Lacticaseibacillus paracasei KCKM 0992.</title>
        <authorList>
            <person name="Kim T.W."/>
        </authorList>
    </citation>
    <scope>NUCLEOTIDE SEQUENCE [LARGE SCALE GENOMIC DNA]</scope>
    <source>
        <strain evidence="5">KCKM 0992</strain>
    </source>
</reference>
<dbReference type="KEGG" id="lce:LC2W_2851"/>
<dbReference type="PROSITE" id="PS51257">
    <property type="entry name" value="PROKAR_LIPOPROTEIN"/>
    <property type="match status" value="1"/>
</dbReference>
<proteinExistence type="predicted"/>
<accession>A0A5Q8BM94</accession>
<feature type="chain" id="PRO_5044406822" description="Peptidylprolyl isomerase" evidence="1">
    <location>
        <begin position="26"/>
        <end position="327"/>
    </location>
</feature>
<dbReference type="EMBL" id="PKQJ01000004">
    <property type="protein sequence ID" value="PLC46820.1"/>
    <property type="molecule type" value="Genomic_DNA"/>
</dbReference>
<evidence type="ECO:0000313" key="2">
    <source>
        <dbReference type="EMBL" id="MDR7623271.1"/>
    </source>
</evidence>
<reference evidence="2" key="3">
    <citation type="submission" date="2024-03" db="EMBL/GenBank/DDBJ databases">
        <title>Lacticaseibacillus paracasei KCKM 0992.</title>
        <authorList>
            <person name="Kim T.W."/>
        </authorList>
    </citation>
    <scope>NUCLEOTIDE SEQUENCE</scope>
    <source>
        <strain evidence="2">KCKM 0992</strain>
    </source>
</reference>
<organism evidence="3 4">
    <name type="scientific">Lacticaseibacillus paracasei</name>
    <name type="common">Lactobacillus paracasei</name>
    <dbReference type="NCBI Taxonomy" id="1597"/>
    <lineage>
        <taxon>Bacteria</taxon>
        <taxon>Bacillati</taxon>
        <taxon>Bacillota</taxon>
        <taxon>Bacilli</taxon>
        <taxon>Lactobacillales</taxon>
        <taxon>Lactobacillaceae</taxon>
        <taxon>Lacticaseibacillus</taxon>
    </lineage>
</organism>
<dbReference type="AlphaFoldDB" id="A0A5Q8BM94"/>
<dbReference type="RefSeq" id="WP_014566683.1">
    <property type="nucleotide sequence ID" value="NC_010999.1"/>
</dbReference>
<dbReference type="EMBL" id="JAVKVH010000001">
    <property type="protein sequence ID" value="MDR7623271.1"/>
    <property type="molecule type" value="Genomic_DNA"/>
</dbReference>
<keyword evidence="1" id="KW-0732">Signal</keyword>
<comment type="caution">
    <text evidence="3">The sequence shown here is derived from an EMBL/GenBank/DDBJ whole genome shotgun (WGS) entry which is preliminary data.</text>
</comment>
<feature type="signal peptide" evidence="1">
    <location>
        <begin position="1"/>
        <end position="25"/>
    </location>
</feature>
<evidence type="ECO:0008006" key="6">
    <source>
        <dbReference type="Google" id="ProtNLM"/>
    </source>
</evidence>
<reference evidence="3 4" key="1">
    <citation type="journal article" date="2018" name="Genome Announc.">
        <title>Draft Genome Sequence of Lactobacillus paracasei DUP 13076, Which Exhibits Potent Antipathogenic Effects against Salmonella enterica Serovars Enteritidis, Typhimurium, and Heidelberg.</title>
        <authorList>
            <person name="Muyyarikkandy M.S."/>
            <person name="Alqahtani F.H."/>
            <person name="Mandoiu I."/>
            <person name="Amalaradjou M.A."/>
        </authorList>
    </citation>
    <scope>NUCLEOTIDE SEQUENCE [LARGE SCALE GENOMIC DNA]</scope>
    <source>
        <strain evidence="3 4">DUP 13076</strain>
    </source>
</reference>
<accession>K0N8T4</accession>
<protein>
    <recommendedName>
        <fullName evidence="6">Peptidylprolyl isomerase</fullName>
    </recommendedName>
</protein>
<evidence type="ECO:0000313" key="4">
    <source>
        <dbReference type="Proteomes" id="UP000234512"/>
    </source>
</evidence>
<sequence>MTTKKVNKLLIGLLTLVFMLAGCQAKDTLSFLEVAGVPVSQRVYQYFLQNEKASTVSHYMTKYHTTYNEHFWLTKYGSKTPQQFAQDKALRTLKQYIVEDKALVTAGLIKKPLVAFTDLKKADQTGASLSGMAAAQKTHSALMMRLRSQYAKKYRQTITSKQLENFYSQNKDKYWGKPNLVNYQALTFEREKINDLGRFTALVQQVSGKSSDLSTIQNDFASKGFSGTFVMADSSHDKDKYYGNYLRASNSGDVQQGIIFIAWTSNETMSLVRPITVTNGGYYDFSTVKEDVAVKLLERRLNATLAKKAARAVLQVNKAALSKQKLS</sequence>
<dbReference type="Proteomes" id="UP001268544">
    <property type="component" value="Unassembled WGS sequence"/>
</dbReference>